<dbReference type="AlphaFoldDB" id="A0A6C0BCE2"/>
<proteinExistence type="predicted"/>
<evidence type="ECO:0000256" key="5">
    <source>
        <dbReference type="ARBA" id="ARBA00022840"/>
    </source>
</evidence>
<evidence type="ECO:0000256" key="4">
    <source>
        <dbReference type="ARBA" id="ARBA00022741"/>
    </source>
</evidence>
<evidence type="ECO:0000256" key="2">
    <source>
        <dbReference type="ARBA" id="ARBA00022664"/>
    </source>
</evidence>
<protein>
    <recommendedName>
        <fullName evidence="8">Poly(A) polymerase catalytic subunit domain-containing protein</fullName>
    </recommendedName>
</protein>
<dbReference type="EMBL" id="MN739115">
    <property type="protein sequence ID" value="QHS89672.1"/>
    <property type="molecule type" value="Genomic_DNA"/>
</dbReference>
<dbReference type="GO" id="GO:0006397">
    <property type="term" value="P:mRNA processing"/>
    <property type="evidence" value="ECO:0007669"/>
    <property type="project" value="UniProtKB-KW"/>
</dbReference>
<dbReference type="GO" id="GO:0016740">
    <property type="term" value="F:transferase activity"/>
    <property type="evidence" value="ECO:0007669"/>
    <property type="project" value="UniProtKB-KW"/>
</dbReference>
<keyword evidence="4" id="KW-0547">Nucleotide-binding</keyword>
<keyword evidence="3" id="KW-0808">Transferase</keyword>
<comment type="subcellular location">
    <subcellularLocation>
        <location evidence="1">Virion</location>
    </subcellularLocation>
</comment>
<accession>A0A6C0BCE2</accession>
<keyword evidence="6" id="KW-0946">Virion</keyword>
<evidence type="ECO:0000256" key="1">
    <source>
        <dbReference type="ARBA" id="ARBA00004328"/>
    </source>
</evidence>
<keyword evidence="2" id="KW-0507">mRNA processing</keyword>
<evidence type="ECO:0000313" key="9">
    <source>
        <dbReference type="EMBL" id="QHS89672.1"/>
    </source>
</evidence>
<feature type="domain" description="Poly(A) polymerase catalytic subunit" evidence="8">
    <location>
        <begin position="23"/>
        <end position="151"/>
    </location>
</feature>
<name>A0A6C0BCE2_9ZZZZ</name>
<organism evidence="9">
    <name type="scientific">viral metagenome</name>
    <dbReference type="NCBI Taxonomy" id="1070528"/>
    <lineage>
        <taxon>unclassified sequences</taxon>
        <taxon>metagenomes</taxon>
        <taxon>organismal metagenomes</taxon>
    </lineage>
</organism>
<evidence type="ECO:0000256" key="3">
    <source>
        <dbReference type="ARBA" id="ARBA00022679"/>
    </source>
</evidence>
<dbReference type="GO" id="GO:0044423">
    <property type="term" value="C:virion component"/>
    <property type="evidence" value="ECO:0007669"/>
    <property type="project" value="UniProtKB-KW"/>
</dbReference>
<keyword evidence="7" id="KW-0804">Transcription</keyword>
<keyword evidence="5" id="KW-0067">ATP-binding</keyword>
<dbReference type="GO" id="GO:0005524">
    <property type="term" value="F:ATP binding"/>
    <property type="evidence" value="ECO:0007669"/>
    <property type="project" value="UniProtKB-KW"/>
</dbReference>
<dbReference type="Pfam" id="PF19244">
    <property type="entry name" value="Poly_A_pol_cat"/>
    <property type="match status" value="1"/>
</dbReference>
<evidence type="ECO:0000256" key="7">
    <source>
        <dbReference type="ARBA" id="ARBA00023163"/>
    </source>
</evidence>
<evidence type="ECO:0000256" key="6">
    <source>
        <dbReference type="ARBA" id="ARBA00022844"/>
    </source>
</evidence>
<reference evidence="9" key="1">
    <citation type="journal article" date="2020" name="Nature">
        <title>Giant virus diversity and host interactions through global metagenomics.</title>
        <authorList>
            <person name="Schulz F."/>
            <person name="Roux S."/>
            <person name="Paez-Espino D."/>
            <person name="Jungbluth S."/>
            <person name="Walsh D.A."/>
            <person name="Denef V.J."/>
            <person name="McMahon K.D."/>
            <person name="Konstantinidis K.T."/>
            <person name="Eloe-Fadrosh E.A."/>
            <person name="Kyrpides N.C."/>
            <person name="Woyke T."/>
        </authorList>
    </citation>
    <scope>NUCLEOTIDE SEQUENCE</scope>
    <source>
        <strain evidence="9">GVMAG-M-3300010160-26</strain>
    </source>
</reference>
<dbReference type="InterPro" id="IPR045355">
    <property type="entry name" value="PolyA_pol_cat_su"/>
</dbReference>
<evidence type="ECO:0000259" key="8">
    <source>
        <dbReference type="Pfam" id="PF19244"/>
    </source>
</evidence>
<sequence length="417" mass="48257">MINYDDVLIKNDPLYPDLMKAFNIVKDFIIDNKLIIVGGMALDYALKLKGSGIYDENELPDYDLLSPDSYQDSIKLGIELCKSKMENVSIIRGYHIPTTRVRVENVGVADLSYCPKSVYDELNTIMYEGFRLIHPYYQLIDQHNAFAYPYRKPQWGGNVNVWKKYDERIKLVLEFFPLPNKGLCDDTFPKEYRIKIADVAGLCIAGYSAHPFYYNEVDVDGNELILKMFKDEVILFSNTFSETVKSFEKKYKSKAVFYNAYLSKFPKSAKIKTPDYTFIIMENDTDYVSATTYKIKNNEFCIISVNWTLSYYLFIEEFYGYKLLQTSRGIKMLDDEDANKIVCISENVATPITYYGVNNLHPSLIFSRLQFENTANVASLVPKNLYPKLETNCDVSGEFLYDSEYYKIDGKKINSNK</sequence>